<dbReference type="InterPro" id="IPR016035">
    <property type="entry name" value="Acyl_Trfase/lysoPLipase"/>
</dbReference>
<dbReference type="InterPro" id="IPR016039">
    <property type="entry name" value="Thiolase-like"/>
</dbReference>
<gene>
    <name evidence="5" type="ORF">FKW77_000485</name>
</gene>
<evidence type="ECO:0000256" key="1">
    <source>
        <dbReference type="ARBA" id="ARBA00023268"/>
    </source>
</evidence>
<dbReference type="Pfam" id="PF21089">
    <property type="entry name" value="PKS_DH_N"/>
    <property type="match status" value="1"/>
</dbReference>
<dbReference type="Pfam" id="PF02801">
    <property type="entry name" value="Ketoacyl-synt_C"/>
    <property type="match status" value="1"/>
</dbReference>
<dbReference type="GO" id="GO:0004312">
    <property type="term" value="F:fatty acid synthase activity"/>
    <property type="evidence" value="ECO:0007669"/>
    <property type="project" value="TreeGrafter"/>
</dbReference>
<dbReference type="PANTHER" id="PTHR43775:SF29">
    <property type="entry name" value="ASPERFURANONE POLYKETIDE SYNTHASE AFOG-RELATED"/>
    <property type="match status" value="1"/>
</dbReference>
<dbReference type="SUPFAM" id="SSF52151">
    <property type="entry name" value="FabD/lysophospholipase-like"/>
    <property type="match status" value="1"/>
</dbReference>
<dbReference type="InterPro" id="IPR014031">
    <property type="entry name" value="Ketoacyl_synth_C"/>
</dbReference>
<dbReference type="SUPFAM" id="SSF55048">
    <property type="entry name" value="Probable ACP-binding domain of malonyl-CoA ACP transacylase"/>
    <property type="match status" value="1"/>
</dbReference>
<feature type="active site" description="Proton acceptor; for dehydratase activity" evidence="2">
    <location>
        <position position="649"/>
    </location>
</feature>
<feature type="domain" description="PKS/mFAS DH" evidence="4">
    <location>
        <begin position="617"/>
        <end position="925"/>
    </location>
</feature>
<sequence length="937" mass="102303">MPSLDAQAELIQRTYEAAGLSYDQTGYFETHGTGTPLGDPIELKGVASTMGVNRTADNPLNIGSIKPTIGHTEGCSGLAGLFKALHCIEQGLLVPTAGLELLDPALRMSDWHLTLPSKNMPWPVTGPRRASIASSGFGGSNAHVILDDAYHYLKERHLYWASLRHGLSHAFDSSYFPQKDQAGLSRLASLLHQHLDKLNVLAKLKPEYFDDLALTLAHRRTHHDFRSFMVTDSLDVLRSQLAKSVPKTKRAVKHNNNIFVFTGQGAQRAGMSLDLLKMPVFRQSIQDTQCLNSLGCHWDVIEELGRSAGSNIDKPEYSQPLCTAMQLAIIHLLDSWGIQPRATIGHPSGEIAAAYATKLISHRDAICIAYQRGVCSGKVQSMLQPARLGAMLAEGLSEPDAQAYIDRIAGNAVGVACGNSSPSVTLSGDEDAIIALQQANRQDDKFTRRLRVQTAYYSPNMLSTQQMYNDLLQNVQPNTGRAEDHGVLFFSSVTGLLATAADVAASFGFRTCAAKPRKRKRPINWSAVIELGPHSALQGPVSQILKSSKAKVSDELQYLSVLYRGRNGLDTALQTAGTLWRLGQDVDTFQLNAQYGGRRPKALADLPAYPFPGAQQNDFLGIPVENQNALAPLWENHLSISENPWIEQHCITGTILYPAAGMLIMVIEATCQMATKNGDIEAVKFHNVKSERGLVFASPGQAVEVSLSVQPDTTALDLHRFTLFSQLPDGAWTEHCAGTFQLVPKSVTETKNDSQASIEADRDVANVNSSEMLHGQKVDVVHMYDQLTEIGMQYGELFRNVIEVTALLGRHECHGLVMVPATKAQMPFEFEYPHVIHPATLDAIFAFADGSIMAEAAVPYTLGYMYVDTNLPKDAGVIFKGHASRTRREGRETAGDILVSVSPKTDPQIIICNFEMRQVTSSNALSTNSATVNDHSS</sequence>
<dbReference type="Pfam" id="PF00698">
    <property type="entry name" value="Acyl_transf_1"/>
    <property type="match status" value="1"/>
</dbReference>
<name>A0A517LRC2_9PEZI</name>
<dbReference type="InterPro" id="IPR049552">
    <property type="entry name" value="PKS_DH_N"/>
</dbReference>
<dbReference type="STRING" id="50376.A0A517LRC2"/>
<dbReference type="GO" id="GO:0044550">
    <property type="term" value="P:secondary metabolite biosynthetic process"/>
    <property type="evidence" value="ECO:0007669"/>
    <property type="project" value="TreeGrafter"/>
</dbReference>
<evidence type="ECO:0000259" key="4">
    <source>
        <dbReference type="PROSITE" id="PS52019"/>
    </source>
</evidence>
<accession>A0A517LRC2</accession>
<dbReference type="InterPro" id="IPR014043">
    <property type="entry name" value="Acyl_transferase_dom"/>
</dbReference>
<feature type="active site" description="Proton donor; for dehydratase activity" evidence="2">
    <location>
        <position position="842"/>
    </location>
</feature>
<dbReference type="CDD" id="cd00833">
    <property type="entry name" value="PKS"/>
    <property type="match status" value="1"/>
</dbReference>
<dbReference type="Gene3D" id="3.30.70.3290">
    <property type="match status" value="1"/>
</dbReference>
<evidence type="ECO:0000259" key="3">
    <source>
        <dbReference type="PROSITE" id="PS52004"/>
    </source>
</evidence>
<dbReference type="InterPro" id="IPR020841">
    <property type="entry name" value="PKS_Beta-ketoAc_synthase_dom"/>
</dbReference>
<dbReference type="InterPro" id="IPR016036">
    <property type="entry name" value="Malonyl_transacylase_ACP-bd"/>
</dbReference>
<dbReference type="PANTHER" id="PTHR43775">
    <property type="entry name" value="FATTY ACID SYNTHASE"/>
    <property type="match status" value="1"/>
</dbReference>
<organism evidence="5 6">
    <name type="scientific">Venturia effusa</name>
    <dbReference type="NCBI Taxonomy" id="50376"/>
    <lineage>
        <taxon>Eukaryota</taxon>
        <taxon>Fungi</taxon>
        <taxon>Dikarya</taxon>
        <taxon>Ascomycota</taxon>
        <taxon>Pezizomycotina</taxon>
        <taxon>Dothideomycetes</taxon>
        <taxon>Pleosporomycetidae</taxon>
        <taxon>Venturiales</taxon>
        <taxon>Venturiaceae</taxon>
        <taxon>Venturia</taxon>
    </lineage>
</organism>
<dbReference type="Pfam" id="PF16197">
    <property type="entry name" value="KAsynt_C_assoc"/>
    <property type="match status" value="1"/>
</dbReference>
<feature type="region of interest" description="N-terminal hotdog fold" evidence="2">
    <location>
        <begin position="617"/>
        <end position="747"/>
    </location>
</feature>
<dbReference type="Proteomes" id="UP000316270">
    <property type="component" value="Chromosome 20"/>
</dbReference>
<dbReference type="OrthoDB" id="329835at2759"/>
<proteinExistence type="predicted"/>
<dbReference type="Gene3D" id="3.40.47.10">
    <property type="match status" value="1"/>
</dbReference>
<dbReference type="InterPro" id="IPR001227">
    <property type="entry name" value="Ac_transferase_dom_sf"/>
</dbReference>
<dbReference type="InterPro" id="IPR050091">
    <property type="entry name" value="PKS_NRPS_Biosynth_Enz"/>
</dbReference>
<dbReference type="Pfam" id="PF14765">
    <property type="entry name" value="PS-DH"/>
    <property type="match status" value="1"/>
</dbReference>
<dbReference type="InterPro" id="IPR049551">
    <property type="entry name" value="PKS_DH_C"/>
</dbReference>
<dbReference type="InterPro" id="IPR032821">
    <property type="entry name" value="PKS_assoc"/>
</dbReference>
<protein>
    <submittedName>
        <fullName evidence="5">Putative PKS/NRPS-like protein biosynthetic cluster</fullName>
    </submittedName>
</protein>
<keyword evidence="6" id="KW-1185">Reference proteome</keyword>
<dbReference type="SMART" id="SM00827">
    <property type="entry name" value="PKS_AT"/>
    <property type="match status" value="1"/>
</dbReference>
<dbReference type="PROSITE" id="PS52019">
    <property type="entry name" value="PKS_MFAS_DH"/>
    <property type="match status" value="1"/>
</dbReference>
<dbReference type="SMART" id="SM00825">
    <property type="entry name" value="PKS_KS"/>
    <property type="match status" value="1"/>
</dbReference>
<reference evidence="5 6" key="1">
    <citation type="submission" date="2019-07" db="EMBL/GenBank/DDBJ databases">
        <title>Finished genome of Venturia effusa.</title>
        <authorList>
            <person name="Young C.A."/>
            <person name="Cox M.P."/>
            <person name="Ganley A.R.D."/>
            <person name="David W.J."/>
        </authorList>
    </citation>
    <scope>NUCLEOTIDE SEQUENCE [LARGE SCALE GENOMIC DNA]</scope>
    <source>
        <strain evidence="6">albino</strain>
    </source>
</reference>
<dbReference type="SUPFAM" id="SSF53901">
    <property type="entry name" value="Thiolase-like"/>
    <property type="match status" value="1"/>
</dbReference>
<evidence type="ECO:0000256" key="2">
    <source>
        <dbReference type="PROSITE-ProRule" id="PRU01363"/>
    </source>
</evidence>
<dbReference type="EMBL" id="CP042204">
    <property type="protein sequence ID" value="QDS78198.1"/>
    <property type="molecule type" value="Genomic_DNA"/>
</dbReference>
<dbReference type="SMART" id="SM00826">
    <property type="entry name" value="PKS_DH"/>
    <property type="match status" value="1"/>
</dbReference>
<dbReference type="InterPro" id="IPR020807">
    <property type="entry name" value="PKS_DH"/>
</dbReference>
<dbReference type="Gene3D" id="3.10.129.110">
    <property type="entry name" value="Polyketide synthase dehydratase"/>
    <property type="match status" value="1"/>
</dbReference>
<dbReference type="InterPro" id="IPR042104">
    <property type="entry name" value="PKS_dehydratase_sf"/>
</dbReference>
<evidence type="ECO:0000313" key="6">
    <source>
        <dbReference type="Proteomes" id="UP000316270"/>
    </source>
</evidence>
<feature type="domain" description="Ketosynthase family 3 (KS3)" evidence="3">
    <location>
        <begin position="1"/>
        <end position="148"/>
    </location>
</feature>
<feature type="region of interest" description="C-terminal hotdog fold" evidence="2">
    <location>
        <begin position="772"/>
        <end position="925"/>
    </location>
</feature>
<dbReference type="PROSITE" id="PS52004">
    <property type="entry name" value="KS3_2"/>
    <property type="match status" value="1"/>
</dbReference>
<dbReference type="GO" id="GO:0006633">
    <property type="term" value="P:fatty acid biosynthetic process"/>
    <property type="evidence" value="ECO:0007669"/>
    <property type="project" value="TreeGrafter"/>
</dbReference>
<evidence type="ECO:0000313" key="5">
    <source>
        <dbReference type="EMBL" id="QDS78198.1"/>
    </source>
</evidence>
<dbReference type="InterPro" id="IPR049900">
    <property type="entry name" value="PKS_mFAS_DH"/>
</dbReference>
<dbReference type="AlphaFoldDB" id="A0A517LRC2"/>
<dbReference type="Gene3D" id="3.40.366.10">
    <property type="entry name" value="Malonyl-Coenzyme A Acyl Carrier Protein, domain 2"/>
    <property type="match status" value="1"/>
</dbReference>
<keyword evidence="1" id="KW-0511">Multifunctional enzyme</keyword>